<name>A0A644T8E5_9ZZZZ</name>
<reference evidence="4" key="1">
    <citation type="submission" date="2019-08" db="EMBL/GenBank/DDBJ databases">
        <authorList>
            <person name="Kucharzyk K."/>
            <person name="Murdoch R.W."/>
            <person name="Higgins S."/>
            <person name="Loffler F."/>
        </authorList>
    </citation>
    <scope>NUCLEOTIDE SEQUENCE</scope>
</reference>
<dbReference type="PANTHER" id="PTHR33393:SF11">
    <property type="entry name" value="POLYGLUTAMINE SYNTHESIS ACCESSORY PROTEIN RV0574C-RELATED"/>
    <property type="match status" value="1"/>
</dbReference>
<dbReference type="EMBL" id="VSSQ01000017">
    <property type="protein sequence ID" value="MPL62181.1"/>
    <property type="molecule type" value="Genomic_DNA"/>
</dbReference>
<sequence>MKEKSLFIIFLIIILGVFGYLAFNKKFTREYTISNIDNQKENLTQPKKSELDILFVGDIMLDRFIRKRVNENGSAENFVNNFLGNFREHNKNYDYIVANLEGPITENKTKTLNADGSYNPILLFTFPTSTPQILNLLNVKVVSLANNHTDNFYNQGFQETKIYLEKGNIKYFSNPYNDNQIESLSNTICEKEICIAYIGYHEFTKDNDSERIENEILKLKQDKKVDFVIVVPHWGTEYRKTSNQNQKYLAHKWIDAGADMIIGGHPHVIEESEIYKDKYIYYSLGNYIFDQWFDEDVKKGLGVNFKFKKEISEAGEIKKEIELVKEIKTQTEKTGIKYLLE</sequence>
<feature type="transmembrane region" description="Helical" evidence="2">
    <location>
        <begin position="6"/>
        <end position="23"/>
    </location>
</feature>
<dbReference type="CDD" id="cd07381">
    <property type="entry name" value="MPP_CapA"/>
    <property type="match status" value="1"/>
</dbReference>
<dbReference type="PANTHER" id="PTHR33393">
    <property type="entry name" value="POLYGLUTAMINE SYNTHESIS ACCESSORY PROTEIN RV0574C-RELATED"/>
    <property type="match status" value="1"/>
</dbReference>
<dbReference type="InterPro" id="IPR019079">
    <property type="entry name" value="Capsule_synth_CapA"/>
</dbReference>
<accession>A0A644T8E5</accession>
<evidence type="ECO:0000256" key="2">
    <source>
        <dbReference type="SAM" id="Phobius"/>
    </source>
</evidence>
<evidence type="ECO:0000259" key="3">
    <source>
        <dbReference type="SMART" id="SM00854"/>
    </source>
</evidence>
<comment type="similarity">
    <text evidence="1">Belongs to the CapA family.</text>
</comment>
<dbReference type="Gene3D" id="3.60.21.10">
    <property type="match status" value="1"/>
</dbReference>
<gene>
    <name evidence="4" type="ORF">SDC9_07785</name>
</gene>
<dbReference type="InterPro" id="IPR029052">
    <property type="entry name" value="Metallo-depent_PP-like"/>
</dbReference>
<evidence type="ECO:0000313" key="4">
    <source>
        <dbReference type="EMBL" id="MPL62181.1"/>
    </source>
</evidence>
<keyword evidence="2" id="KW-0812">Transmembrane</keyword>
<organism evidence="4">
    <name type="scientific">bioreactor metagenome</name>
    <dbReference type="NCBI Taxonomy" id="1076179"/>
    <lineage>
        <taxon>unclassified sequences</taxon>
        <taxon>metagenomes</taxon>
        <taxon>ecological metagenomes</taxon>
    </lineage>
</organism>
<feature type="domain" description="Capsule synthesis protein CapA" evidence="3">
    <location>
        <begin position="52"/>
        <end position="291"/>
    </location>
</feature>
<keyword evidence="2" id="KW-0472">Membrane</keyword>
<dbReference type="InterPro" id="IPR052169">
    <property type="entry name" value="CW_Biosynth-Accessory"/>
</dbReference>
<comment type="caution">
    <text evidence="4">The sequence shown here is derived from an EMBL/GenBank/DDBJ whole genome shotgun (WGS) entry which is preliminary data.</text>
</comment>
<dbReference type="SUPFAM" id="SSF56300">
    <property type="entry name" value="Metallo-dependent phosphatases"/>
    <property type="match status" value="1"/>
</dbReference>
<evidence type="ECO:0000256" key="1">
    <source>
        <dbReference type="ARBA" id="ARBA00005662"/>
    </source>
</evidence>
<dbReference type="Pfam" id="PF09587">
    <property type="entry name" value="PGA_cap"/>
    <property type="match status" value="1"/>
</dbReference>
<protein>
    <recommendedName>
        <fullName evidence="3">Capsule synthesis protein CapA domain-containing protein</fullName>
    </recommendedName>
</protein>
<dbReference type="SMART" id="SM00854">
    <property type="entry name" value="PGA_cap"/>
    <property type="match status" value="1"/>
</dbReference>
<keyword evidence="2" id="KW-1133">Transmembrane helix</keyword>
<dbReference type="AlphaFoldDB" id="A0A644T8E5"/>
<proteinExistence type="inferred from homology"/>